<protein>
    <recommendedName>
        <fullName evidence="4">Transglycosylase SLT domain-containing protein</fullName>
    </recommendedName>
</protein>
<name>A0ABS0DDI0_9NOCA</name>
<keyword evidence="3" id="KW-1185">Reference proteome</keyword>
<comment type="caution">
    <text evidence="2">The sequence shown here is derived from an EMBL/GenBank/DDBJ whole genome shotgun (WGS) entry which is preliminary data.</text>
</comment>
<accession>A0ABS0DDI0</accession>
<proteinExistence type="predicted"/>
<feature type="region of interest" description="Disordered" evidence="1">
    <location>
        <begin position="1"/>
        <end position="23"/>
    </location>
</feature>
<sequence>MNDYSATWSSPPPKFEWNPDIRGTPEDMDPTVARWVQDSVTHGEAAGVDPRLVMAIVLNEGADANLTWELKDWLREHTTPFRELKDGHSNSIGLTNMKKETFDRLKSEYSSIFSGREWTDLADDQSSAIQAAAYNLAYIKNKWSDNIPVDMKSQYSLNQVLAAGYNAEGFFGDYIANGKLGHKATLYSKMSRNSFGRAQRLMEQMYTWKDALDPGMPPWPVEPGIDAVDIPPPGGYPEPDGPTHIADRSSIPVQPAIRRIVDLDFLQGGFEMRAGSPAPWAAPLKRAEGGDVQGPGSSIGDKIPAWLSDGEFVMNARSTAVNRPFLQALNADPFFLQKMMASRSAPSRTDGAGAVAAPSAERPATVNISMSNDEDIIGRLKVLAMQWELSH</sequence>
<evidence type="ECO:0000313" key="3">
    <source>
        <dbReference type="Proteomes" id="UP000707731"/>
    </source>
</evidence>
<dbReference type="RefSeq" id="WP_195003385.1">
    <property type="nucleotide sequence ID" value="NZ_JADLQN010000003.1"/>
</dbReference>
<evidence type="ECO:0008006" key="4">
    <source>
        <dbReference type="Google" id="ProtNLM"/>
    </source>
</evidence>
<organism evidence="2 3">
    <name type="scientific">Nocardia higoensis</name>
    <dbReference type="NCBI Taxonomy" id="228599"/>
    <lineage>
        <taxon>Bacteria</taxon>
        <taxon>Bacillati</taxon>
        <taxon>Actinomycetota</taxon>
        <taxon>Actinomycetes</taxon>
        <taxon>Mycobacteriales</taxon>
        <taxon>Nocardiaceae</taxon>
        <taxon>Nocardia</taxon>
    </lineage>
</organism>
<dbReference type="EMBL" id="JADLQN010000003">
    <property type="protein sequence ID" value="MBF6356521.1"/>
    <property type="molecule type" value="Genomic_DNA"/>
</dbReference>
<evidence type="ECO:0000313" key="2">
    <source>
        <dbReference type="EMBL" id="MBF6356521.1"/>
    </source>
</evidence>
<reference evidence="2 3" key="1">
    <citation type="submission" date="2020-10" db="EMBL/GenBank/DDBJ databases">
        <title>Identification of Nocardia species via Next-generation sequencing and recognition of intraspecies genetic diversity.</title>
        <authorList>
            <person name="Li P."/>
            <person name="Li P."/>
            <person name="Lu B."/>
        </authorList>
    </citation>
    <scope>NUCLEOTIDE SEQUENCE [LARGE SCALE GENOMIC DNA]</scope>
    <source>
        <strain evidence="2 3">BJ06-0143</strain>
    </source>
</reference>
<gene>
    <name evidence="2" type="ORF">IU449_18555</name>
</gene>
<evidence type="ECO:0000256" key="1">
    <source>
        <dbReference type="SAM" id="MobiDB-lite"/>
    </source>
</evidence>
<dbReference type="Proteomes" id="UP000707731">
    <property type="component" value="Unassembled WGS sequence"/>
</dbReference>